<dbReference type="Proteomes" id="UP000663889">
    <property type="component" value="Unassembled WGS sequence"/>
</dbReference>
<reference evidence="2" key="1">
    <citation type="submission" date="2021-02" db="EMBL/GenBank/DDBJ databases">
        <authorList>
            <person name="Nowell W R."/>
        </authorList>
    </citation>
    <scope>NUCLEOTIDE SEQUENCE</scope>
</reference>
<accession>A0A815FMW3</accession>
<evidence type="ECO:0000313" key="3">
    <source>
        <dbReference type="Proteomes" id="UP000663889"/>
    </source>
</evidence>
<feature type="compositionally biased region" description="Basic and acidic residues" evidence="1">
    <location>
        <begin position="14"/>
        <end position="23"/>
    </location>
</feature>
<sequence length="190" mass="22539">MNPFHGPHFRSSPHQKEESEAKDSACQTLQSYPITSTDNKQTDDNAPITNFSSDLRTQRNQERIDMDSIVINICCRSNNDEAYIGVDNDLETRNINFMWFITLIDHILELYRVSNNKEDSRKDFFKVLKKHYEKNDIQLKMINNFEHEYEPKKAIPWYTHNCGVYQILNKCLRNNNFDDIFAIRSFIISY</sequence>
<feature type="compositionally biased region" description="Polar residues" evidence="1">
    <location>
        <begin position="25"/>
        <end position="39"/>
    </location>
</feature>
<name>A0A815FMW3_9BILA</name>
<evidence type="ECO:0000313" key="2">
    <source>
        <dbReference type="EMBL" id="CAF1327715.1"/>
    </source>
</evidence>
<proteinExistence type="predicted"/>
<organism evidence="2 3">
    <name type="scientific">Rotaria sordida</name>
    <dbReference type="NCBI Taxonomy" id="392033"/>
    <lineage>
        <taxon>Eukaryota</taxon>
        <taxon>Metazoa</taxon>
        <taxon>Spiralia</taxon>
        <taxon>Gnathifera</taxon>
        <taxon>Rotifera</taxon>
        <taxon>Eurotatoria</taxon>
        <taxon>Bdelloidea</taxon>
        <taxon>Philodinida</taxon>
        <taxon>Philodinidae</taxon>
        <taxon>Rotaria</taxon>
    </lineage>
</organism>
<gene>
    <name evidence="2" type="ORF">SEV965_LOCUS27655</name>
</gene>
<feature type="region of interest" description="Disordered" evidence="1">
    <location>
        <begin position="1"/>
        <end position="57"/>
    </location>
</feature>
<evidence type="ECO:0000256" key="1">
    <source>
        <dbReference type="SAM" id="MobiDB-lite"/>
    </source>
</evidence>
<comment type="caution">
    <text evidence="2">The sequence shown here is derived from an EMBL/GenBank/DDBJ whole genome shotgun (WGS) entry which is preliminary data.</text>
</comment>
<dbReference type="EMBL" id="CAJNOU010002516">
    <property type="protein sequence ID" value="CAF1327715.1"/>
    <property type="molecule type" value="Genomic_DNA"/>
</dbReference>
<protein>
    <submittedName>
        <fullName evidence="2">Uncharacterized protein</fullName>
    </submittedName>
</protein>
<dbReference type="AlphaFoldDB" id="A0A815FMW3"/>